<dbReference type="EC" id="1.3.99.-" evidence="8"/>
<dbReference type="GO" id="GO:0050660">
    <property type="term" value="F:flavin adenine dinucleotide binding"/>
    <property type="evidence" value="ECO:0007669"/>
    <property type="project" value="InterPro"/>
</dbReference>
<dbReference type="Pfam" id="PF00441">
    <property type="entry name" value="Acyl-CoA_dh_1"/>
    <property type="match status" value="1"/>
</dbReference>
<keyword evidence="9" id="KW-1185">Reference proteome</keyword>
<organism evidence="8 9">
    <name type="scientific">Terricaulis silvestris</name>
    <dbReference type="NCBI Taxonomy" id="2686094"/>
    <lineage>
        <taxon>Bacteria</taxon>
        <taxon>Pseudomonadati</taxon>
        <taxon>Pseudomonadota</taxon>
        <taxon>Alphaproteobacteria</taxon>
        <taxon>Caulobacterales</taxon>
        <taxon>Caulobacteraceae</taxon>
        <taxon>Terricaulis</taxon>
    </lineage>
</organism>
<dbReference type="RefSeq" id="WP_158764687.1">
    <property type="nucleotide sequence ID" value="NZ_CP047045.1"/>
</dbReference>
<dbReference type="Gene3D" id="1.10.540.10">
    <property type="entry name" value="Acyl-CoA dehydrogenase/oxidase, N-terminal domain"/>
    <property type="match status" value="1"/>
</dbReference>
<dbReference type="PANTHER" id="PTHR43884:SF20">
    <property type="entry name" value="ACYL-COA DEHYDROGENASE FADE28"/>
    <property type="match status" value="1"/>
</dbReference>
<evidence type="ECO:0000256" key="3">
    <source>
        <dbReference type="ARBA" id="ARBA00022630"/>
    </source>
</evidence>
<feature type="domain" description="Acyl-CoA dehydrogenase/oxidase N-terminal" evidence="7">
    <location>
        <begin position="6"/>
        <end position="118"/>
    </location>
</feature>
<keyword evidence="3" id="KW-0285">Flavoprotein</keyword>
<evidence type="ECO:0000256" key="1">
    <source>
        <dbReference type="ARBA" id="ARBA00001974"/>
    </source>
</evidence>
<evidence type="ECO:0000313" key="9">
    <source>
        <dbReference type="Proteomes" id="UP000431269"/>
    </source>
</evidence>
<dbReference type="Gene3D" id="2.40.110.10">
    <property type="entry name" value="Butyryl-CoA Dehydrogenase, subunit A, domain 2"/>
    <property type="match status" value="1"/>
</dbReference>
<keyword evidence="4" id="KW-0274">FAD</keyword>
<dbReference type="InterPro" id="IPR009075">
    <property type="entry name" value="AcylCo_DH/oxidase_C"/>
</dbReference>
<comment type="cofactor">
    <cofactor evidence="1">
        <name>FAD</name>
        <dbReference type="ChEBI" id="CHEBI:57692"/>
    </cofactor>
</comment>
<protein>
    <submittedName>
        <fullName evidence="8">Acyl-CoA dehydrogenase</fullName>
        <ecNumber evidence="8">1.3.99.-</ecNumber>
    </submittedName>
</protein>
<name>A0A6I6MKE4_9CAUL</name>
<evidence type="ECO:0000256" key="5">
    <source>
        <dbReference type="ARBA" id="ARBA00023002"/>
    </source>
</evidence>
<dbReference type="InterPro" id="IPR013786">
    <property type="entry name" value="AcylCoA_DH/ox_N"/>
</dbReference>
<accession>A0A6I6MKE4</accession>
<dbReference type="SUPFAM" id="SSF56645">
    <property type="entry name" value="Acyl-CoA dehydrogenase NM domain-like"/>
    <property type="match status" value="1"/>
</dbReference>
<keyword evidence="5 8" id="KW-0560">Oxidoreductase</keyword>
<dbReference type="Pfam" id="PF02771">
    <property type="entry name" value="Acyl-CoA_dh_N"/>
    <property type="match status" value="1"/>
</dbReference>
<comment type="similarity">
    <text evidence="2">Belongs to the acyl-CoA dehydrogenase family.</text>
</comment>
<dbReference type="InterPro" id="IPR046373">
    <property type="entry name" value="Acyl-CoA_Oxase/DH_mid-dom_sf"/>
</dbReference>
<dbReference type="Proteomes" id="UP000431269">
    <property type="component" value="Chromosome"/>
</dbReference>
<evidence type="ECO:0000259" key="7">
    <source>
        <dbReference type="Pfam" id="PF02771"/>
    </source>
</evidence>
<dbReference type="AlphaFoldDB" id="A0A6I6MKE4"/>
<dbReference type="KEGG" id="tsv:DSM104635_00500"/>
<feature type="domain" description="Acyl-CoA dehydrogenase/oxidase C-terminal" evidence="6">
    <location>
        <begin position="215"/>
        <end position="347"/>
    </location>
</feature>
<evidence type="ECO:0000313" key="8">
    <source>
        <dbReference type="EMBL" id="QGZ93688.1"/>
    </source>
</evidence>
<gene>
    <name evidence="8" type="primary">acdA_3</name>
    <name evidence="8" type="ORF">DSM104635_00500</name>
</gene>
<dbReference type="InterPro" id="IPR037069">
    <property type="entry name" value="AcylCoA_DH/ox_N_sf"/>
</dbReference>
<dbReference type="SUPFAM" id="SSF47203">
    <property type="entry name" value="Acyl-CoA dehydrogenase C-terminal domain-like"/>
    <property type="match status" value="1"/>
</dbReference>
<dbReference type="GO" id="GO:0003995">
    <property type="term" value="F:acyl-CoA dehydrogenase activity"/>
    <property type="evidence" value="ECO:0007669"/>
    <property type="project" value="TreeGrafter"/>
</dbReference>
<dbReference type="Gene3D" id="1.20.140.10">
    <property type="entry name" value="Butyryl-CoA Dehydrogenase, subunit A, domain 3"/>
    <property type="match status" value="1"/>
</dbReference>
<dbReference type="InterPro" id="IPR036250">
    <property type="entry name" value="AcylCo_DH-like_C"/>
</dbReference>
<evidence type="ECO:0000256" key="4">
    <source>
        <dbReference type="ARBA" id="ARBA00022827"/>
    </source>
</evidence>
<dbReference type="InterPro" id="IPR009100">
    <property type="entry name" value="AcylCoA_DH/oxidase_NM_dom_sf"/>
</dbReference>
<evidence type="ECO:0000256" key="2">
    <source>
        <dbReference type="ARBA" id="ARBA00009347"/>
    </source>
</evidence>
<sequence length="370" mass="39743">MNFDFSEDAKAIREHAREFLRERVPPGAVRHHIDGGATHDVALWAEFASMGWLGVAIPEQFGGSGLGYEAAAVLAEEIGAVAAPVPFASTVYLASEALLRFGNADQQRRYLPGIAAGERIGCFALSEGEGEPTNARVRGRVTDGKLTGEKIPVTDGEAAHFAIVVALDADEPQLFIADLEHPTVERVALRTLDAARPQAELRFAGTPVEVLGDGPGWPGVEALLDRAAVLLAFEQVGGAQAALDMAVAFARDRYAFGRPIGSFQAIKHKLADIYVAVEIARSNAYYAAWALERDAAELPLAAATARSAAIDAFDLASKENIQTHGGMGFTWESDCHIYYTRAKSLGLLIGGARHWKNRLLRILETRNEAA</sequence>
<reference evidence="9" key="1">
    <citation type="submission" date="2019-12" db="EMBL/GenBank/DDBJ databases">
        <title>Complete genome of Terracaulis silvestris 0127_4.</title>
        <authorList>
            <person name="Vieira S."/>
            <person name="Riedel T."/>
            <person name="Sproer C."/>
            <person name="Pascual J."/>
            <person name="Boedeker C."/>
            <person name="Overmann J."/>
        </authorList>
    </citation>
    <scope>NUCLEOTIDE SEQUENCE [LARGE SCALE GENOMIC DNA]</scope>
    <source>
        <strain evidence="9">0127_4</strain>
    </source>
</reference>
<proteinExistence type="inferred from homology"/>
<dbReference type="PANTHER" id="PTHR43884">
    <property type="entry name" value="ACYL-COA DEHYDROGENASE"/>
    <property type="match status" value="1"/>
</dbReference>
<dbReference type="EMBL" id="CP047045">
    <property type="protein sequence ID" value="QGZ93688.1"/>
    <property type="molecule type" value="Genomic_DNA"/>
</dbReference>
<evidence type="ECO:0000259" key="6">
    <source>
        <dbReference type="Pfam" id="PF00441"/>
    </source>
</evidence>